<evidence type="ECO:0000256" key="1">
    <source>
        <dbReference type="ARBA" id="ARBA00004141"/>
    </source>
</evidence>
<evidence type="ECO:0000256" key="4">
    <source>
        <dbReference type="ARBA" id="ARBA00022989"/>
    </source>
</evidence>
<feature type="transmembrane region" description="Helical" evidence="7">
    <location>
        <begin position="282"/>
        <end position="305"/>
    </location>
</feature>
<evidence type="ECO:0000313" key="11">
    <source>
        <dbReference type="WBParaSite" id="EVEC_0001165501-mRNA-1"/>
    </source>
</evidence>
<dbReference type="GO" id="GO:0016020">
    <property type="term" value="C:membrane"/>
    <property type="evidence" value="ECO:0007669"/>
    <property type="project" value="UniProtKB-SubCell"/>
</dbReference>
<dbReference type="Pfam" id="PF07690">
    <property type="entry name" value="MFS_1"/>
    <property type="match status" value="1"/>
</dbReference>
<dbReference type="PANTHER" id="PTHR23505">
    <property type="entry name" value="SPINSTER"/>
    <property type="match status" value="1"/>
</dbReference>
<accession>A0A0N4VL95</accession>
<keyword evidence="3 7" id="KW-0812">Transmembrane</keyword>
<evidence type="ECO:0000313" key="9">
    <source>
        <dbReference type="EMBL" id="VDD96190.1"/>
    </source>
</evidence>
<reference evidence="9 10" key="2">
    <citation type="submission" date="2018-10" db="EMBL/GenBank/DDBJ databases">
        <authorList>
            <consortium name="Pathogen Informatics"/>
        </authorList>
    </citation>
    <scope>NUCLEOTIDE SEQUENCE [LARGE SCALE GENOMIC DNA]</scope>
</reference>
<keyword evidence="4 7" id="KW-1133">Transmembrane helix</keyword>
<organism evidence="11">
    <name type="scientific">Enterobius vermicularis</name>
    <name type="common">Human pinworm</name>
    <dbReference type="NCBI Taxonomy" id="51028"/>
    <lineage>
        <taxon>Eukaryota</taxon>
        <taxon>Metazoa</taxon>
        <taxon>Ecdysozoa</taxon>
        <taxon>Nematoda</taxon>
        <taxon>Chromadorea</taxon>
        <taxon>Rhabditida</taxon>
        <taxon>Spirurina</taxon>
        <taxon>Oxyuridomorpha</taxon>
        <taxon>Oxyuroidea</taxon>
        <taxon>Oxyuridae</taxon>
        <taxon>Enterobius</taxon>
    </lineage>
</organism>
<feature type="transmembrane region" description="Helical" evidence="7">
    <location>
        <begin position="181"/>
        <end position="201"/>
    </location>
</feature>
<feature type="transmembrane region" description="Helical" evidence="7">
    <location>
        <begin position="149"/>
        <end position="169"/>
    </location>
</feature>
<sequence length="505" mass="55465">MDVSDEIDYNGPTRLNKRKLVAVFILLVANLLNYMDRFTIAGVLTELQAYFQIVGDDSSAGLLQTIFIVFYMLFSPLFGYLGDRYNRKIILSSGISFWIMAVFVSTLLSRSQFYLFMFFRGIVGIGEASYSTVAPSIIADLFRGSSRSVALSVFYFAIPLGSGLGFVLGSNVSLWFGAWQWGVRLTSVLGVVCLALIIFVLEEPARGEADHAHVETSTFLGDIVYLSKIKTYVFSTIGFTSIVFLVGALSWWTPALMEHAWSLRHGTSEVEPGAKAQISSTFGMITCLAGFIGVVCGSTLAQVFVLKMWKNGYRLIAKSSKADPYVCSLGAFLAVPFIFSAIIMSSNYVFGTWVLIFFGVTCCCLNWAVNMDMLMSRLTHVFSFQYIVVPQCRSTATAVQTLISHLFGDATSPYLVGLISDSIRGKDFSVVGRFFALQDALYFPVFLLVAAGGFYLTASFTVEEDKRAAFEAMHASDFEPIIIVADESGTSQVLDGVEQSLLSTS</sequence>
<dbReference type="PANTHER" id="PTHR23505:SF79">
    <property type="entry name" value="PROTEIN SPINSTER"/>
    <property type="match status" value="1"/>
</dbReference>
<comment type="similarity">
    <text evidence="6">Belongs to the major facilitator superfamily. Spinster (TC 2.A.1.49) family.</text>
</comment>
<dbReference type="Proteomes" id="UP000274131">
    <property type="component" value="Unassembled WGS sequence"/>
</dbReference>
<reference evidence="11" key="1">
    <citation type="submission" date="2017-02" db="UniProtKB">
        <authorList>
            <consortium name="WormBaseParasite"/>
        </authorList>
    </citation>
    <scope>IDENTIFICATION</scope>
</reference>
<feature type="transmembrane region" description="Helical" evidence="7">
    <location>
        <begin position="440"/>
        <end position="458"/>
    </location>
</feature>
<proteinExistence type="inferred from homology"/>
<dbReference type="STRING" id="51028.A0A0N4VL95"/>
<dbReference type="InterPro" id="IPR020846">
    <property type="entry name" value="MFS_dom"/>
</dbReference>
<feature type="domain" description="Major facilitator superfamily (MFS) profile" evidence="8">
    <location>
        <begin position="22"/>
        <end position="465"/>
    </location>
</feature>
<feature type="transmembrane region" description="Helical" evidence="7">
    <location>
        <begin position="350"/>
        <end position="369"/>
    </location>
</feature>
<evidence type="ECO:0000256" key="3">
    <source>
        <dbReference type="ARBA" id="ARBA00022692"/>
    </source>
</evidence>
<evidence type="ECO:0000313" key="10">
    <source>
        <dbReference type="Proteomes" id="UP000274131"/>
    </source>
</evidence>
<evidence type="ECO:0000259" key="8">
    <source>
        <dbReference type="PROSITE" id="PS50850"/>
    </source>
</evidence>
<feature type="transmembrane region" description="Helical" evidence="7">
    <location>
        <begin position="232"/>
        <end position="252"/>
    </location>
</feature>
<dbReference type="InterPro" id="IPR044770">
    <property type="entry name" value="MFS_spinster-like"/>
</dbReference>
<gene>
    <name evidence="9" type="ORF">EVEC_LOCUS10941</name>
</gene>
<keyword evidence="10" id="KW-1185">Reference proteome</keyword>
<dbReference type="OrthoDB" id="6770063at2759"/>
<evidence type="ECO:0000256" key="7">
    <source>
        <dbReference type="SAM" id="Phobius"/>
    </source>
</evidence>
<feature type="transmembrane region" description="Helical" evidence="7">
    <location>
        <begin position="325"/>
        <end position="344"/>
    </location>
</feature>
<evidence type="ECO:0000256" key="2">
    <source>
        <dbReference type="ARBA" id="ARBA00022448"/>
    </source>
</evidence>
<dbReference type="AlphaFoldDB" id="A0A0N4VL95"/>
<keyword evidence="5 7" id="KW-0472">Membrane</keyword>
<dbReference type="SUPFAM" id="SSF103473">
    <property type="entry name" value="MFS general substrate transporter"/>
    <property type="match status" value="1"/>
</dbReference>
<protein>
    <submittedName>
        <fullName evidence="11">MFS domain-containing protein</fullName>
    </submittedName>
</protein>
<feature type="transmembrane region" description="Helical" evidence="7">
    <location>
        <begin position="20"/>
        <end position="40"/>
    </location>
</feature>
<keyword evidence="2" id="KW-0813">Transport</keyword>
<dbReference type="InterPro" id="IPR036259">
    <property type="entry name" value="MFS_trans_sf"/>
</dbReference>
<dbReference type="EMBL" id="UXUI01011368">
    <property type="protein sequence ID" value="VDD96190.1"/>
    <property type="molecule type" value="Genomic_DNA"/>
</dbReference>
<dbReference type="InterPro" id="IPR011701">
    <property type="entry name" value="MFS"/>
</dbReference>
<feature type="transmembrane region" description="Helical" evidence="7">
    <location>
        <begin position="114"/>
        <end position="137"/>
    </location>
</feature>
<name>A0A0N4VL95_ENTVE</name>
<dbReference type="CDD" id="cd17328">
    <property type="entry name" value="MFS_spinster_like"/>
    <property type="match status" value="1"/>
</dbReference>
<dbReference type="WBParaSite" id="EVEC_0001165501-mRNA-1">
    <property type="protein sequence ID" value="EVEC_0001165501-mRNA-1"/>
    <property type="gene ID" value="EVEC_0001165501"/>
</dbReference>
<dbReference type="GO" id="GO:0022857">
    <property type="term" value="F:transmembrane transporter activity"/>
    <property type="evidence" value="ECO:0007669"/>
    <property type="project" value="InterPro"/>
</dbReference>
<dbReference type="Gene3D" id="1.20.1250.20">
    <property type="entry name" value="MFS general substrate transporter like domains"/>
    <property type="match status" value="1"/>
</dbReference>
<evidence type="ECO:0000256" key="5">
    <source>
        <dbReference type="ARBA" id="ARBA00023136"/>
    </source>
</evidence>
<feature type="transmembrane region" description="Helical" evidence="7">
    <location>
        <begin position="60"/>
        <end position="82"/>
    </location>
</feature>
<comment type="subcellular location">
    <subcellularLocation>
        <location evidence="1">Membrane</location>
        <topology evidence="1">Multi-pass membrane protein</topology>
    </subcellularLocation>
</comment>
<dbReference type="PROSITE" id="PS50850">
    <property type="entry name" value="MFS"/>
    <property type="match status" value="1"/>
</dbReference>
<evidence type="ECO:0000256" key="6">
    <source>
        <dbReference type="ARBA" id="ARBA00024338"/>
    </source>
</evidence>
<feature type="transmembrane region" description="Helical" evidence="7">
    <location>
        <begin position="89"/>
        <end position="108"/>
    </location>
</feature>